<keyword evidence="1" id="KW-0472">Membrane</keyword>
<organism evidence="2 3">
    <name type="scientific">Falsiroseomonas tokyonensis</name>
    <dbReference type="NCBI Taxonomy" id="430521"/>
    <lineage>
        <taxon>Bacteria</taxon>
        <taxon>Pseudomonadati</taxon>
        <taxon>Pseudomonadota</taxon>
        <taxon>Alphaproteobacteria</taxon>
        <taxon>Acetobacterales</taxon>
        <taxon>Roseomonadaceae</taxon>
        <taxon>Falsiroseomonas</taxon>
    </lineage>
</organism>
<accession>A0ABV7BQG8</accession>
<evidence type="ECO:0000256" key="1">
    <source>
        <dbReference type="SAM" id="Phobius"/>
    </source>
</evidence>
<dbReference type="RefSeq" id="WP_216833746.1">
    <property type="nucleotide sequence ID" value="NZ_JAFNJS010000001.1"/>
</dbReference>
<proteinExistence type="predicted"/>
<keyword evidence="1" id="KW-0812">Transmembrane</keyword>
<keyword evidence="1" id="KW-1133">Transmembrane helix</keyword>
<reference evidence="3" key="1">
    <citation type="journal article" date="2019" name="Int. J. Syst. Evol. Microbiol.">
        <title>The Global Catalogue of Microorganisms (GCM) 10K type strain sequencing project: providing services to taxonomists for standard genome sequencing and annotation.</title>
        <authorList>
            <consortium name="The Broad Institute Genomics Platform"/>
            <consortium name="The Broad Institute Genome Sequencing Center for Infectious Disease"/>
            <person name="Wu L."/>
            <person name="Ma J."/>
        </authorList>
    </citation>
    <scope>NUCLEOTIDE SEQUENCE [LARGE SCALE GENOMIC DNA]</scope>
    <source>
        <strain evidence="3">CGMCC 1.16855</strain>
    </source>
</reference>
<keyword evidence="3" id="KW-1185">Reference proteome</keyword>
<evidence type="ECO:0000313" key="2">
    <source>
        <dbReference type="EMBL" id="MFC2998365.1"/>
    </source>
</evidence>
<dbReference type="EMBL" id="JBHRSB010000001">
    <property type="protein sequence ID" value="MFC2998365.1"/>
    <property type="molecule type" value="Genomic_DNA"/>
</dbReference>
<name>A0ABV7BQG8_9PROT</name>
<gene>
    <name evidence="2" type="ORF">ACFOD3_00590</name>
</gene>
<dbReference type="Proteomes" id="UP001595420">
    <property type="component" value="Unassembled WGS sequence"/>
</dbReference>
<sequence>MAILLLLLPLLAWLLWRWLGPAGGQPPRAVLVALAVAVAIGAAVALTIRLDGRDVTGGVYVPPRLGPDGQVLPSRIEPAR</sequence>
<comment type="caution">
    <text evidence="2">The sequence shown here is derived from an EMBL/GenBank/DDBJ whole genome shotgun (WGS) entry which is preliminary data.</text>
</comment>
<protein>
    <submittedName>
        <fullName evidence="2">Uncharacterized protein</fullName>
    </submittedName>
</protein>
<feature type="transmembrane region" description="Helical" evidence="1">
    <location>
        <begin position="29"/>
        <end position="48"/>
    </location>
</feature>
<evidence type="ECO:0000313" key="3">
    <source>
        <dbReference type="Proteomes" id="UP001595420"/>
    </source>
</evidence>